<dbReference type="EMBL" id="MPUH01000481">
    <property type="protein sequence ID" value="OMJ79234.1"/>
    <property type="molecule type" value="Genomic_DNA"/>
</dbReference>
<dbReference type="AlphaFoldDB" id="A0A1R2BR64"/>
<keyword evidence="2" id="KW-1185">Reference proteome</keyword>
<organism evidence="1 2">
    <name type="scientific">Stentor coeruleus</name>
    <dbReference type="NCBI Taxonomy" id="5963"/>
    <lineage>
        <taxon>Eukaryota</taxon>
        <taxon>Sar</taxon>
        <taxon>Alveolata</taxon>
        <taxon>Ciliophora</taxon>
        <taxon>Postciliodesmatophora</taxon>
        <taxon>Heterotrichea</taxon>
        <taxon>Heterotrichida</taxon>
        <taxon>Stentoridae</taxon>
        <taxon>Stentor</taxon>
    </lineage>
</organism>
<proteinExistence type="predicted"/>
<evidence type="ECO:0000313" key="2">
    <source>
        <dbReference type="Proteomes" id="UP000187209"/>
    </source>
</evidence>
<dbReference type="Proteomes" id="UP000187209">
    <property type="component" value="Unassembled WGS sequence"/>
</dbReference>
<protein>
    <submittedName>
        <fullName evidence="1">Uncharacterized protein</fullName>
    </submittedName>
</protein>
<name>A0A1R2BR64_9CILI</name>
<evidence type="ECO:0000313" key="1">
    <source>
        <dbReference type="EMBL" id="OMJ79234.1"/>
    </source>
</evidence>
<sequence length="88" mass="10223">MEDQLHSLFSNAASSLTALYKEMQSLNEKAYHQGRTEAIEELIEWCESVQGQGYKYVPIASFLEMAERHSSVIKIQDFPESRKRIREI</sequence>
<reference evidence="1 2" key="1">
    <citation type="submission" date="2016-11" db="EMBL/GenBank/DDBJ databases">
        <title>The macronuclear genome of Stentor coeruleus: a giant cell with tiny introns.</title>
        <authorList>
            <person name="Slabodnick M."/>
            <person name="Ruby J.G."/>
            <person name="Reiff S.B."/>
            <person name="Swart E.C."/>
            <person name="Gosai S."/>
            <person name="Prabakaran S."/>
            <person name="Witkowska E."/>
            <person name="Larue G.E."/>
            <person name="Fisher S."/>
            <person name="Freeman R.M."/>
            <person name="Gunawardena J."/>
            <person name="Chu W."/>
            <person name="Stover N.A."/>
            <person name="Gregory B.D."/>
            <person name="Nowacki M."/>
            <person name="Derisi J."/>
            <person name="Roy S.W."/>
            <person name="Marshall W.F."/>
            <person name="Sood P."/>
        </authorList>
    </citation>
    <scope>NUCLEOTIDE SEQUENCE [LARGE SCALE GENOMIC DNA]</scope>
    <source>
        <strain evidence="1">WM001</strain>
    </source>
</reference>
<accession>A0A1R2BR64</accession>
<gene>
    <name evidence="1" type="ORF">SteCoe_20786</name>
</gene>
<comment type="caution">
    <text evidence="1">The sequence shown here is derived from an EMBL/GenBank/DDBJ whole genome shotgun (WGS) entry which is preliminary data.</text>
</comment>